<keyword evidence="3" id="KW-0472">Membrane</keyword>
<keyword evidence="1" id="KW-0677">Repeat</keyword>
<keyword evidence="7" id="KW-1185">Reference proteome</keyword>
<feature type="chain" id="PRO_5033003100" description="Apple domain-containing protein" evidence="4">
    <location>
        <begin position="22"/>
        <end position="322"/>
    </location>
</feature>
<gene>
    <name evidence="6" type="ORF">PGLA1383_LOCUS3688</name>
</gene>
<evidence type="ECO:0000313" key="7">
    <source>
        <dbReference type="Proteomes" id="UP000654075"/>
    </source>
</evidence>
<evidence type="ECO:0000256" key="3">
    <source>
        <dbReference type="SAM" id="Phobius"/>
    </source>
</evidence>
<dbReference type="InterPro" id="IPR003609">
    <property type="entry name" value="Pan_app"/>
</dbReference>
<keyword evidence="4" id="KW-0732">Signal</keyword>
<reference evidence="6" key="1">
    <citation type="submission" date="2021-02" db="EMBL/GenBank/DDBJ databases">
        <authorList>
            <person name="Dougan E. K."/>
            <person name="Rhodes N."/>
            <person name="Thang M."/>
            <person name="Chan C."/>
        </authorList>
    </citation>
    <scope>NUCLEOTIDE SEQUENCE</scope>
</reference>
<dbReference type="SMART" id="SM00223">
    <property type="entry name" value="APPLE"/>
    <property type="match status" value="1"/>
</dbReference>
<dbReference type="Proteomes" id="UP000654075">
    <property type="component" value="Unassembled WGS sequence"/>
</dbReference>
<organism evidence="6 7">
    <name type="scientific">Polarella glacialis</name>
    <name type="common">Dinoflagellate</name>
    <dbReference type="NCBI Taxonomy" id="89957"/>
    <lineage>
        <taxon>Eukaryota</taxon>
        <taxon>Sar</taxon>
        <taxon>Alveolata</taxon>
        <taxon>Dinophyceae</taxon>
        <taxon>Suessiales</taxon>
        <taxon>Suessiaceae</taxon>
        <taxon>Polarella</taxon>
    </lineage>
</organism>
<dbReference type="InterPro" id="IPR000177">
    <property type="entry name" value="Apple"/>
</dbReference>
<dbReference type="GO" id="GO:0005576">
    <property type="term" value="C:extracellular region"/>
    <property type="evidence" value="ECO:0007669"/>
    <property type="project" value="InterPro"/>
</dbReference>
<evidence type="ECO:0000256" key="4">
    <source>
        <dbReference type="SAM" id="SignalP"/>
    </source>
</evidence>
<feature type="signal peptide" evidence="4">
    <location>
        <begin position="1"/>
        <end position="21"/>
    </location>
</feature>
<dbReference type="OrthoDB" id="9448935at2759"/>
<keyword evidence="3" id="KW-1133">Transmembrane helix</keyword>
<feature type="domain" description="Apple" evidence="5">
    <location>
        <begin position="26"/>
        <end position="94"/>
    </location>
</feature>
<dbReference type="SUPFAM" id="SSF57414">
    <property type="entry name" value="Hairpin loop containing domain-like"/>
    <property type="match status" value="1"/>
</dbReference>
<sequence>MAKTPCLVVLALGVSAQVGFAIDPGCSSYGIGYDDQNVKASSKMLDTADCQASCASNVLCSFFTFYNNSKECWLQGKDVKQISEKDAISGPAVCPGSAVKSAADINQQIAMDAAEINQQIAMDAANSTKNASEPEPCDPTDYPPSQVPVWTWVLGGLSVAGVAAGAAAYFSVSAAAKKKRASRGVKMEPVTDAEAEVPLKAMGMGQLPQLAPVPAFASPVATYAAASYAAPSVTYTPTGSYAAPQAQYQYAQAPAQYAQDPQQVYYYNQGQPMQYEAVQGEPQQVFYEPQQPFYEPQQAYYQPTEGLPTGYGIQQAYGVEQA</sequence>
<dbReference type="GO" id="GO:0006508">
    <property type="term" value="P:proteolysis"/>
    <property type="evidence" value="ECO:0007669"/>
    <property type="project" value="InterPro"/>
</dbReference>
<accession>A0A813DB35</accession>
<dbReference type="EMBL" id="CAJNNV010001311">
    <property type="protein sequence ID" value="CAE8584763.1"/>
    <property type="molecule type" value="Genomic_DNA"/>
</dbReference>
<feature type="transmembrane region" description="Helical" evidence="3">
    <location>
        <begin position="149"/>
        <end position="172"/>
    </location>
</feature>
<comment type="caution">
    <text evidence="6">The sequence shown here is derived from an EMBL/GenBank/DDBJ whole genome shotgun (WGS) entry which is preliminary data.</text>
</comment>
<name>A0A813DB35_POLGL</name>
<protein>
    <recommendedName>
        <fullName evidence="5">Apple domain-containing protein</fullName>
    </recommendedName>
</protein>
<evidence type="ECO:0000313" key="6">
    <source>
        <dbReference type="EMBL" id="CAE8584763.1"/>
    </source>
</evidence>
<dbReference type="Gene3D" id="3.50.4.10">
    <property type="entry name" value="Hepatocyte Growth Factor"/>
    <property type="match status" value="1"/>
</dbReference>
<keyword evidence="2" id="KW-1015">Disulfide bond</keyword>
<dbReference type="CDD" id="cd01100">
    <property type="entry name" value="APPLE_Factor_XI_like"/>
    <property type="match status" value="1"/>
</dbReference>
<dbReference type="PROSITE" id="PS50948">
    <property type="entry name" value="PAN"/>
    <property type="match status" value="1"/>
</dbReference>
<dbReference type="AlphaFoldDB" id="A0A813DB35"/>
<proteinExistence type="predicted"/>
<dbReference type="Pfam" id="PF00024">
    <property type="entry name" value="PAN_1"/>
    <property type="match status" value="1"/>
</dbReference>
<evidence type="ECO:0000256" key="1">
    <source>
        <dbReference type="ARBA" id="ARBA00022737"/>
    </source>
</evidence>
<evidence type="ECO:0000259" key="5">
    <source>
        <dbReference type="PROSITE" id="PS50948"/>
    </source>
</evidence>
<keyword evidence="3" id="KW-0812">Transmembrane</keyword>
<evidence type="ECO:0000256" key="2">
    <source>
        <dbReference type="ARBA" id="ARBA00023157"/>
    </source>
</evidence>